<name>A0ABP8B685_9ACTN</name>
<dbReference type="Gene3D" id="3.40.640.10">
    <property type="entry name" value="Type I PLP-dependent aspartate aminotransferase-like (Major domain)"/>
    <property type="match status" value="1"/>
</dbReference>
<sequence>MSPLNPAGADARGIGTTGRTDARETEPTDRANARGTTASPGPPHPLEWPVYDDGVAARVAELVTLGRTFDYDYGPELAELERSFAERHGRAHALALTSGTAGLLAAYFALGIGPGDEVIVPDLTFFSTASPLFLLGAVPVLCDAGDASGNVAAADVEALVTSRTVAIVVTHLWGHSCDMDALRAVADRRGLALVEDCSHAHGSTFRSRPVGSMGDISVFSVGGRKLISGGMGGMLLTDSEDVFARACLLTNFRHRTDLTIDAVRYKPFLLTGLGGNFRISTPGAVLAQSHLDRLDELVERRVANMSALAAGLGELPGVRPSPVAEGVTMGAWYDGVVEVTPECPFSRDGLVVAGQERGLKVRAPATRPLHVFPLFQGTAPDWSPQVAAAVRAASAVNDRPFPRSTELFARWMKLPVNFLWEPNSPLVGAYLDAFDDAFSMARTA</sequence>
<gene>
    <name evidence="4" type="ORF">GCM10022252_50120</name>
</gene>
<keyword evidence="5" id="KW-1185">Reference proteome</keyword>
<reference evidence="5" key="1">
    <citation type="journal article" date="2019" name="Int. J. Syst. Evol. Microbiol.">
        <title>The Global Catalogue of Microorganisms (GCM) 10K type strain sequencing project: providing services to taxonomists for standard genome sequencing and annotation.</title>
        <authorList>
            <consortium name="The Broad Institute Genomics Platform"/>
            <consortium name="The Broad Institute Genome Sequencing Center for Infectious Disease"/>
            <person name="Wu L."/>
            <person name="Ma J."/>
        </authorList>
    </citation>
    <scope>NUCLEOTIDE SEQUENCE [LARGE SCALE GENOMIC DNA]</scope>
    <source>
        <strain evidence="5">JCM 17388</strain>
    </source>
</reference>
<feature type="compositionally biased region" description="Basic and acidic residues" evidence="3">
    <location>
        <begin position="20"/>
        <end position="32"/>
    </location>
</feature>
<comment type="similarity">
    <text evidence="2">Belongs to the DegT/DnrJ/EryC1 family.</text>
</comment>
<comment type="cofactor">
    <cofactor evidence="1">
        <name>pyridoxal 5'-phosphate</name>
        <dbReference type="ChEBI" id="CHEBI:597326"/>
    </cofactor>
</comment>
<organism evidence="4 5">
    <name type="scientific">Streptosporangium oxazolinicum</name>
    <dbReference type="NCBI Taxonomy" id="909287"/>
    <lineage>
        <taxon>Bacteria</taxon>
        <taxon>Bacillati</taxon>
        <taxon>Actinomycetota</taxon>
        <taxon>Actinomycetes</taxon>
        <taxon>Streptosporangiales</taxon>
        <taxon>Streptosporangiaceae</taxon>
        <taxon>Streptosporangium</taxon>
    </lineage>
</organism>
<dbReference type="PANTHER" id="PTHR30244:SF34">
    <property type="entry name" value="DTDP-4-AMINO-4,6-DIDEOXYGALACTOSE TRANSAMINASE"/>
    <property type="match status" value="1"/>
</dbReference>
<dbReference type="InterPro" id="IPR015422">
    <property type="entry name" value="PyrdxlP-dep_Trfase_small"/>
</dbReference>
<proteinExistence type="inferred from homology"/>
<dbReference type="RefSeq" id="WP_344920475.1">
    <property type="nucleotide sequence ID" value="NZ_BAABAQ010000009.1"/>
</dbReference>
<keyword evidence="4" id="KW-0032">Aminotransferase</keyword>
<evidence type="ECO:0000256" key="2">
    <source>
        <dbReference type="RuleBase" id="RU004508"/>
    </source>
</evidence>
<dbReference type="InterPro" id="IPR015421">
    <property type="entry name" value="PyrdxlP-dep_Trfase_major"/>
</dbReference>
<comment type="caution">
    <text evidence="4">The sequence shown here is derived from an EMBL/GenBank/DDBJ whole genome shotgun (WGS) entry which is preliminary data.</text>
</comment>
<dbReference type="Gene3D" id="3.90.1150.10">
    <property type="entry name" value="Aspartate Aminotransferase, domain 1"/>
    <property type="match status" value="1"/>
</dbReference>
<accession>A0ABP8B685</accession>
<dbReference type="PANTHER" id="PTHR30244">
    <property type="entry name" value="TRANSAMINASE"/>
    <property type="match status" value="1"/>
</dbReference>
<dbReference type="SUPFAM" id="SSF53383">
    <property type="entry name" value="PLP-dependent transferases"/>
    <property type="match status" value="1"/>
</dbReference>
<evidence type="ECO:0000256" key="1">
    <source>
        <dbReference type="ARBA" id="ARBA00001933"/>
    </source>
</evidence>
<dbReference type="CDD" id="cd00616">
    <property type="entry name" value="AHBA_syn"/>
    <property type="match status" value="1"/>
</dbReference>
<evidence type="ECO:0000256" key="3">
    <source>
        <dbReference type="SAM" id="MobiDB-lite"/>
    </source>
</evidence>
<dbReference type="InterPro" id="IPR015424">
    <property type="entry name" value="PyrdxlP-dep_Trfase"/>
</dbReference>
<keyword evidence="4" id="KW-0808">Transferase</keyword>
<dbReference type="GO" id="GO:0008483">
    <property type="term" value="F:transaminase activity"/>
    <property type="evidence" value="ECO:0007669"/>
    <property type="project" value="UniProtKB-KW"/>
</dbReference>
<dbReference type="Pfam" id="PF01041">
    <property type="entry name" value="DegT_DnrJ_EryC1"/>
    <property type="match status" value="1"/>
</dbReference>
<feature type="region of interest" description="Disordered" evidence="3">
    <location>
        <begin position="1"/>
        <end position="47"/>
    </location>
</feature>
<dbReference type="Proteomes" id="UP001501251">
    <property type="component" value="Unassembled WGS sequence"/>
</dbReference>
<evidence type="ECO:0000313" key="4">
    <source>
        <dbReference type="EMBL" id="GAA4198956.1"/>
    </source>
</evidence>
<protein>
    <submittedName>
        <fullName evidence="4">DegT/DnrJ/EryC1/StrS family aminotransferase</fullName>
    </submittedName>
</protein>
<dbReference type="EMBL" id="BAABAQ010000009">
    <property type="protein sequence ID" value="GAA4198956.1"/>
    <property type="molecule type" value="Genomic_DNA"/>
</dbReference>
<evidence type="ECO:0000313" key="5">
    <source>
        <dbReference type="Proteomes" id="UP001501251"/>
    </source>
</evidence>
<keyword evidence="2" id="KW-0663">Pyridoxal phosphate</keyword>
<dbReference type="InterPro" id="IPR000653">
    <property type="entry name" value="DegT/StrS_aminotransferase"/>
</dbReference>